<evidence type="ECO:0000256" key="1">
    <source>
        <dbReference type="SAM" id="Phobius"/>
    </source>
</evidence>
<protein>
    <submittedName>
        <fullName evidence="2">Uncharacterized protein</fullName>
    </submittedName>
</protein>
<comment type="caution">
    <text evidence="2">The sequence shown here is derived from an EMBL/GenBank/DDBJ whole genome shotgun (WGS) entry which is preliminary data.</text>
</comment>
<keyword evidence="3" id="KW-1185">Reference proteome</keyword>
<keyword evidence="1" id="KW-0472">Membrane</keyword>
<keyword evidence="1" id="KW-1133">Transmembrane helix</keyword>
<organism evidence="2 3">
    <name type="scientific">Allacma fusca</name>
    <dbReference type="NCBI Taxonomy" id="39272"/>
    <lineage>
        <taxon>Eukaryota</taxon>
        <taxon>Metazoa</taxon>
        <taxon>Ecdysozoa</taxon>
        <taxon>Arthropoda</taxon>
        <taxon>Hexapoda</taxon>
        <taxon>Collembola</taxon>
        <taxon>Symphypleona</taxon>
        <taxon>Sminthuridae</taxon>
        <taxon>Allacma</taxon>
    </lineage>
</organism>
<proteinExistence type="predicted"/>
<evidence type="ECO:0000313" key="2">
    <source>
        <dbReference type="EMBL" id="CAG7823813.1"/>
    </source>
</evidence>
<dbReference type="AlphaFoldDB" id="A0A8J2PJB2"/>
<evidence type="ECO:0000313" key="3">
    <source>
        <dbReference type="Proteomes" id="UP000708208"/>
    </source>
</evidence>
<reference evidence="2" key="1">
    <citation type="submission" date="2021-06" db="EMBL/GenBank/DDBJ databases">
        <authorList>
            <person name="Hodson N. C."/>
            <person name="Mongue J. A."/>
            <person name="Jaron S. K."/>
        </authorList>
    </citation>
    <scope>NUCLEOTIDE SEQUENCE</scope>
</reference>
<sequence length="204" mass="23930">MFRNHLDVMHKTLNRHQSYIAMTFVNAENLTLAHELFEKHKNLVSKIMGQIVYPAADPYVSIEEDVSQCDNVALIDFKSSILNFRVPKLRRKTLQSKPFLMGKEPFLNGTYGWGFIISFGNQLFEFLEKLIESGVFQRVRDRFEQLDRTRFDLQYLQSLPRDVDKLKLESNFIQTLFLIYSLLSAICFGTFMVEFMIFAEILYG</sequence>
<feature type="transmembrane region" description="Helical" evidence="1">
    <location>
        <begin position="175"/>
        <end position="199"/>
    </location>
</feature>
<accession>A0A8J2PJB2</accession>
<dbReference type="EMBL" id="CAJVCH010530658">
    <property type="protein sequence ID" value="CAG7823813.1"/>
    <property type="molecule type" value="Genomic_DNA"/>
</dbReference>
<dbReference type="Proteomes" id="UP000708208">
    <property type="component" value="Unassembled WGS sequence"/>
</dbReference>
<keyword evidence="1" id="KW-0812">Transmembrane</keyword>
<gene>
    <name evidence="2" type="ORF">AFUS01_LOCUS34005</name>
</gene>
<name>A0A8J2PJB2_9HEXA</name>